<evidence type="ECO:0000313" key="8">
    <source>
        <dbReference type="EMBL" id="TVY52267.1"/>
    </source>
</evidence>
<feature type="transmembrane region" description="Helical" evidence="6">
    <location>
        <begin position="206"/>
        <end position="226"/>
    </location>
</feature>
<evidence type="ECO:0000256" key="4">
    <source>
        <dbReference type="ARBA" id="ARBA00023136"/>
    </source>
</evidence>
<comment type="similarity">
    <text evidence="5">Belongs to the SAT4 family.</text>
</comment>
<evidence type="ECO:0000256" key="2">
    <source>
        <dbReference type="ARBA" id="ARBA00022692"/>
    </source>
</evidence>
<dbReference type="PANTHER" id="PTHR33048:SF96">
    <property type="entry name" value="INTEGRAL MEMBRANE PROTEIN"/>
    <property type="match status" value="1"/>
</dbReference>
<keyword evidence="2 6" id="KW-0812">Transmembrane</keyword>
<evidence type="ECO:0000256" key="6">
    <source>
        <dbReference type="SAM" id="Phobius"/>
    </source>
</evidence>
<evidence type="ECO:0000259" key="7">
    <source>
        <dbReference type="Pfam" id="PF20684"/>
    </source>
</evidence>
<dbReference type="Proteomes" id="UP000481288">
    <property type="component" value="Unassembled WGS sequence"/>
</dbReference>
<dbReference type="InterPro" id="IPR052337">
    <property type="entry name" value="SAT4-like"/>
</dbReference>
<protein>
    <recommendedName>
        <fullName evidence="7">Rhodopsin domain-containing protein</fullName>
    </recommendedName>
</protein>
<proteinExistence type="inferred from homology"/>
<evidence type="ECO:0000313" key="9">
    <source>
        <dbReference type="Proteomes" id="UP000481288"/>
    </source>
</evidence>
<comment type="caution">
    <text evidence="8">The sequence shown here is derived from an EMBL/GenBank/DDBJ whole genome shotgun (WGS) entry which is preliminary data.</text>
</comment>
<accession>A0A7D8YZQ6</accession>
<organism evidence="8 9">
    <name type="scientific">Lachnellula cervina</name>
    <dbReference type="NCBI Taxonomy" id="1316786"/>
    <lineage>
        <taxon>Eukaryota</taxon>
        <taxon>Fungi</taxon>
        <taxon>Dikarya</taxon>
        <taxon>Ascomycota</taxon>
        <taxon>Pezizomycotina</taxon>
        <taxon>Leotiomycetes</taxon>
        <taxon>Helotiales</taxon>
        <taxon>Lachnaceae</taxon>
        <taxon>Lachnellula</taxon>
    </lineage>
</organism>
<gene>
    <name evidence="8" type="ORF">LCER1_G004756</name>
</gene>
<keyword evidence="9" id="KW-1185">Reference proteome</keyword>
<dbReference type="InterPro" id="IPR049326">
    <property type="entry name" value="Rhodopsin_dom_fungi"/>
</dbReference>
<keyword evidence="4 6" id="KW-0472">Membrane</keyword>
<feature type="transmembrane region" description="Helical" evidence="6">
    <location>
        <begin position="13"/>
        <end position="30"/>
    </location>
</feature>
<sequence length="401" mass="44131">MAENRGPELAADSILFLTLAWIFVGLRCYVRAVMINSFGLDDWLAVVALVRHGAGRHMADIPKADIPLGLKWWWCCELAYVTSTAVLKASICNFLNRICVRTSEKIAIWSVMVVVVVFSTFYFFLLTFQCHPIVYFWTQFLGASRGCLNAHVIANSAYAQSAVSAAADTSCIFSVYIIGYMQSQWTLGILPIFLVWNLVMSLRIKVSVAFILALGAIGSTATIVRIQYVSQFTESDFLWSTTDLSIWSAIEPGMGITASAMATLRPLFQNFLLRSRLFGGSSGPQDPSASHGWHNFKGPSRAGYLRSRGNAMSGGAAEFGLRSLENEVGVTTVIQSTNDGQSGKETSKSIGALSQSRKVDPLLNDSSEEFLPMQNPKEWKVRMTTEVETTRSGILVINLRV</sequence>
<reference evidence="8 9" key="1">
    <citation type="submission" date="2018-05" db="EMBL/GenBank/DDBJ databases">
        <title>Whole genome sequencing for identification of molecular markers to develop diagnostic detection tools for the regulated plant pathogen Lachnellula willkommii.</title>
        <authorList>
            <person name="Giroux E."/>
            <person name="Bilodeau G."/>
        </authorList>
    </citation>
    <scope>NUCLEOTIDE SEQUENCE [LARGE SCALE GENOMIC DNA]</scope>
    <source>
        <strain evidence="8 9">CBS 625.97</strain>
    </source>
</reference>
<dbReference type="GO" id="GO:0016020">
    <property type="term" value="C:membrane"/>
    <property type="evidence" value="ECO:0007669"/>
    <property type="project" value="UniProtKB-SubCell"/>
</dbReference>
<feature type="transmembrane region" description="Helical" evidence="6">
    <location>
        <begin position="177"/>
        <end position="199"/>
    </location>
</feature>
<evidence type="ECO:0000256" key="3">
    <source>
        <dbReference type="ARBA" id="ARBA00022989"/>
    </source>
</evidence>
<feature type="transmembrane region" description="Helical" evidence="6">
    <location>
        <begin position="106"/>
        <end position="128"/>
    </location>
</feature>
<name>A0A7D8YZQ6_9HELO</name>
<evidence type="ECO:0000256" key="1">
    <source>
        <dbReference type="ARBA" id="ARBA00004141"/>
    </source>
</evidence>
<comment type="subcellular location">
    <subcellularLocation>
        <location evidence="1">Membrane</location>
        <topology evidence="1">Multi-pass membrane protein</topology>
    </subcellularLocation>
</comment>
<keyword evidence="3 6" id="KW-1133">Transmembrane helix</keyword>
<dbReference type="AlphaFoldDB" id="A0A7D8YZQ6"/>
<feature type="domain" description="Rhodopsin" evidence="7">
    <location>
        <begin position="26"/>
        <end position="269"/>
    </location>
</feature>
<evidence type="ECO:0000256" key="5">
    <source>
        <dbReference type="ARBA" id="ARBA00038359"/>
    </source>
</evidence>
<dbReference type="EMBL" id="QGMG01000645">
    <property type="protein sequence ID" value="TVY52267.1"/>
    <property type="molecule type" value="Genomic_DNA"/>
</dbReference>
<dbReference type="Pfam" id="PF20684">
    <property type="entry name" value="Fung_rhodopsin"/>
    <property type="match status" value="1"/>
</dbReference>
<dbReference type="OrthoDB" id="3936451at2759"/>
<dbReference type="PANTHER" id="PTHR33048">
    <property type="entry name" value="PTH11-LIKE INTEGRAL MEMBRANE PROTEIN (AFU_ORTHOLOGUE AFUA_5G11245)"/>
    <property type="match status" value="1"/>
</dbReference>